<organism evidence="1 2">
    <name type="scientific">Streptomyces pseudovenezuelae</name>
    <dbReference type="NCBI Taxonomy" id="67350"/>
    <lineage>
        <taxon>Bacteria</taxon>
        <taxon>Bacillati</taxon>
        <taxon>Actinomycetota</taxon>
        <taxon>Actinomycetes</taxon>
        <taxon>Kitasatosporales</taxon>
        <taxon>Streptomycetaceae</taxon>
        <taxon>Streptomyces</taxon>
        <taxon>Streptomyces aurantiacus group</taxon>
    </lineage>
</organism>
<name>A0ABZ1XAP4_9ACTN</name>
<protein>
    <submittedName>
        <fullName evidence="1">Uncharacterized protein</fullName>
    </submittedName>
</protein>
<dbReference type="RefSeq" id="WP_329271768.1">
    <property type="nucleotide sequence ID" value="NZ_CP108992.1"/>
</dbReference>
<evidence type="ECO:0000313" key="1">
    <source>
        <dbReference type="EMBL" id="WUT48527.1"/>
    </source>
</evidence>
<sequence length="160" mass="17655">MPSRIQAAESAVADEEGIDASYESDNSLVRGVPLGQDSLMDQPATIAWKYEANLIREEDLPMLAAHLLAAGQDSPSLRDLAGRSRREPPAEIRQLFGHIMEELAIRIPVEALTDPEREFVAAVGPEYHLDFMSPEEIRAWENAVRLSAKTLAGTAFPYPQ</sequence>
<accession>A0ABZ1XAP4</accession>
<dbReference type="EMBL" id="CP109011">
    <property type="protein sequence ID" value="WUT48527.1"/>
    <property type="molecule type" value="Genomic_DNA"/>
</dbReference>
<evidence type="ECO:0000313" key="2">
    <source>
        <dbReference type="Proteomes" id="UP001432168"/>
    </source>
</evidence>
<dbReference type="Proteomes" id="UP001432168">
    <property type="component" value="Chromosome"/>
</dbReference>
<keyword evidence="2" id="KW-1185">Reference proteome</keyword>
<reference evidence="1" key="1">
    <citation type="submission" date="2022-10" db="EMBL/GenBank/DDBJ databases">
        <title>The complete genomes of actinobacterial strains from the NBC collection.</title>
        <authorList>
            <person name="Joergensen T.S."/>
            <person name="Alvarez Arevalo M."/>
            <person name="Sterndorff E.B."/>
            <person name="Faurdal D."/>
            <person name="Vuksanovic O."/>
            <person name="Mourched A.-S."/>
            <person name="Charusanti P."/>
            <person name="Shaw S."/>
            <person name="Blin K."/>
            <person name="Weber T."/>
        </authorList>
    </citation>
    <scope>NUCLEOTIDE SEQUENCE</scope>
    <source>
        <strain evidence="1">NBC_00686</strain>
    </source>
</reference>
<proteinExistence type="predicted"/>
<gene>
    <name evidence="1" type="ORF">OG929_42180</name>
</gene>